<dbReference type="WBParaSite" id="HPLM_0001770901-mRNA-1">
    <property type="protein sequence ID" value="HPLM_0001770901-mRNA-1"/>
    <property type="gene ID" value="HPLM_0001770901"/>
</dbReference>
<reference evidence="2 3" key="2">
    <citation type="submission" date="2018-11" db="EMBL/GenBank/DDBJ databases">
        <authorList>
            <consortium name="Pathogen Informatics"/>
        </authorList>
    </citation>
    <scope>NUCLEOTIDE SEQUENCE [LARGE SCALE GENOMIC DNA]</scope>
    <source>
        <strain evidence="2 3">MHpl1</strain>
    </source>
</reference>
<dbReference type="OrthoDB" id="5796838at2759"/>
<reference evidence="4" key="1">
    <citation type="submission" date="2017-02" db="UniProtKB">
        <authorList>
            <consortium name="WormBaseParasite"/>
        </authorList>
    </citation>
    <scope>IDENTIFICATION</scope>
</reference>
<keyword evidence="1" id="KW-1133">Transmembrane helix</keyword>
<keyword evidence="3" id="KW-1185">Reference proteome</keyword>
<dbReference type="Proteomes" id="UP000268014">
    <property type="component" value="Unassembled WGS sequence"/>
</dbReference>
<keyword evidence="1" id="KW-0472">Membrane</keyword>
<gene>
    <name evidence="2" type="ORF">HPLM_LOCUS17701</name>
</gene>
<accession>A0A0N4X0D5</accession>
<dbReference type="AlphaFoldDB" id="A0A0N4X0D5"/>
<evidence type="ECO:0000256" key="1">
    <source>
        <dbReference type="SAM" id="Phobius"/>
    </source>
</evidence>
<feature type="transmembrane region" description="Helical" evidence="1">
    <location>
        <begin position="32"/>
        <end position="55"/>
    </location>
</feature>
<dbReference type="OMA" id="PDFDLYC"/>
<proteinExistence type="predicted"/>
<keyword evidence="1" id="KW-0812">Transmembrane</keyword>
<organism evidence="4">
    <name type="scientific">Haemonchus placei</name>
    <name type="common">Barber's pole worm</name>
    <dbReference type="NCBI Taxonomy" id="6290"/>
    <lineage>
        <taxon>Eukaryota</taxon>
        <taxon>Metazoa</taxon>
        <taxon>Ecdysozoa</taxon>
        <taxon>Nematoda</taxon>
        <taxon>Chromadorea</taxon>
        <taxon>Rhabditida</taxon>
        <taxon>Rhabditina</taxon>
        <taxon>Rhabditomorpha</taxon>
        <taxon>Strongyloidea</taxon>
        <taxon>Trichostrongylidae</taxon>
        <taxon>Haemonchus</taxon>
    </lineage>
</organism>
<sequence>MRPLSRLLSSWKFLPNRERIVFKSQKAAFREYWKVVGVNLLVCIGFAAFVVEFAFPTPDMVYDWKRIISPDFDLYCRFGEKAEFDLDISHKVSYFKYREKKDKYEHDMQKSPVARFGGSV</sequence>
<evidence type="ECO:0000313" key="3">
    <source>
        <dbReference type="Proteomes" id="UP000268014"/>
    </source>
</evidence>
<name>A0A0N4X0D5_HAEPC</name>
<evidence type="ECO:0000313" key="2">
    <source>
        <dbReference type="EMBL" id="VDO66461.1"/>
    </source>
</evidence>
<protein>
    <submittedName>
        <fullName evidence="4">OppC_N domain-containing protein</fullName>
    </submittedName>
</protein>
<dbReference type="EMBL" id="UZAF01020106">
    <property type="protein sequence ID" value="VDO66461.1"/>
    <property type="molecule type" value="Genomic_DNA"/>
</dbReference>
<evidence type="ECO:0000313" key="4">
    <source>
        <dbReference type="WBParaSite" id="HPLM_0001770901-mRNA-1"/>
    </source>
</evidence>